<evidence type="ECO:0000256" key="3">
    <source>
        <dbReference type="SAM" id="SignalP"/>
    </source>
</evidence>
<dbReference type="Gene3D" id="1.25.40.10">
    <property type="entry name" value="Tetratricopeptide repeat domain"/>
    <property type="match status" value="1"/>
</dbReference>
<evidence type="ECO:0000259" key="4">
    <source>
        <dbReference type="SMART" id="SM00421"/>
    </source>
</evidence>
<feature type="domain" description="HTH luxR-type" evidence="4">
    <location>
        <begin position="528"/>
        <end position="585"/>
    </location>
</feature>
<dbReference type="InterPro" id="IPR011990">
    <property type="entry name" value="TPR-like_helical_dom_sf"/>
</dbReference>
<dbReference type="SMART" id="SM00421">
    <property type="entry name" value="HTH_LUXR"/>
    <property type="match status" value="1"/>
</dbReference>
<evidence type="ECO:0000313" key="6">
    <source>
        <dbReference type="Proteomes" id="UP000070513"/>
    </source>
</evidence>
<dbReference type="Proteomes" id="UP000070513">
    <property type="component" value="Unassembled WGS sequence"/>
</dbReference>
<dbReference type="Pfam" id="PF13181">
    <property type="entry name" value="TPR_8"/>
    <property type="match status" value="1"/>
</dbReference>
<feature type="chain" id="PRO_5007467909" description="HTH luxR-type domain-containing protein" evidence="3">
    <location>
        <begin position="22"/>
        <end position="592"/>
    </location>
</feature>
<sequence length="592" mass="70355">MKIKIYVFGSFFLLFSLMVTACDSSQKEDVNEYFIRLHKEITSFADKKDKISHAYFTKALDSLHRRELFKYKNSGDEKYKLSSKYIEIYYYSSIDPNTFIRQLPTVYELLKLNNNRYDYITIFCNFNLAYQFEHNSPELAMQFLDSAIETEKKSEKDYELPHMYHLKGRLYYNKKDYKKAMEYFDLALKTYKKDDFLYISSMHNNFGLCYEKMKRPDLAIREANIALDILNKIQEKNYAHDYFLFVVKGDLGYYQYTVKNYPAAQVLLTETLDFYKAKQEIGRDLAKCLRRLFDLYKETGNTEKMTELIDFIYTIEPQFKSIADKIEVNEIIQSYYAYTSNPKLKEFCYKLMKLHRDQDEQDKKNFADVSDVLNKHVIGSINQKHDFEIKSQKNRNKLLFVSIFALTSIFCIIFITVRNRNRKAKELAAKEKVILEKTKKILEQNIRFQDDKITNLHLNLNLKIETEKTFLEQIKKIKKSKNTNVEETVSDLFFKINNLIQIDKRNFELINESTVENKQFVHNLSEKFPALTKHELKFCVYYKLGLSSKEISVLENITEGSARVYKNRIKTKMNIGKESDLNDYLKDIKKMG</sequence>
<keyword evidence="2" id="KW-0812">Transmembrane</keyword>
<dbReference type="InterPro" id="IPR000792">
    <property type="entry name" value="Tscrpt_reg_LuxR_C"/>
</dbReference>
<dbReference type="AlphaFoldDB" id="A0A135WEU2"/>
<dbReference type="RefSeq" id="WP_062651875.1">
    <property type="nucleotide sequence ID" value="NZ_LPUR01000011.1"/>
</dbReference>
<dbReference type="SUPFAM" id="SSF48452">
    <property type="entry name" value="TPR-like"/>
    <property type="match status" value="1"/>
</dbReference>
<comment type="caution">
    <text evidence="5">The sequence shown here is derived from an EMBL/GenBank/DDBJ whole genome shotgun (WGS) entry which is preliminary data.</text>
</comment>
<dbReference type="SUPFAM" id="SSF46894">
    <property type="entry name" value="C-terminal effector domain of the bipartite response regulators"/>
    <property type="match status" value="1"/>
</dbReference>
<dbReference type="InterPro" id="IPR019734">
    <property type="entry name" value="TPR_rpt"/>
</dbReference>
<dbReference type="InterPro" id="IPR016032">
    <property type="entry name" value="Sig_transdc_resp-reg_C-effctor"/>
</dbReference>
<feature type="signal peptide" evidence="3">
    <location>
        <begin position="1"/>
        <end position="21"/>
    </location>
</feature>
<evidence type="ECO:0000256" key="2">
    <source>
        <dbReference type="SAM" id="Phobius"/>
    </source>
</evidence>
<gene>
    <name evidence="5" type="ORF">AU378_13555</name>
</gene>
<evidence type="ECO:0000256" key="1">
    <source>
        <dbReference type="PROSITE-ProRule" id="PRU00339"/>
    </source>
</evidence>
<feature type="transmembrane region" description="Helical" evidence="2">
    <location>
        <begin position="398"/>
        <end position="417"/>
    </location>
</feature>
<organism evidence="5 6">
    <name type="scientific">Chryseobacterium kwangjuense</name>
    <dbReference type="NCBI Taxonomy" id="267125"/>
    <lineage>
        <taxon>Bacteria</taxon>
        <taxon>Pseudomonadati</taxon>
        <taxon>Bacteroidota</taxon>
        <taxon>Flavobacteriia</taxon>
        <taxon>Flavobacteriales</taxon>
        <taxon>Weeksellaceae</taxon>
        <taxon>Chryseobacterium group</taxon>
        <taxon>Chryseobacterium</taxon>
    </lineage>
</organism>
<dbReference type="PROSITE" id="PS51257">
    <property type="entry name" value="PROKAR_LIPOPROTEIN"/>
    <property type="match status" value="1"/>
</dbReference>
<reference evidence="5 6" key="2">
    <citation type="journal article" date="2016" name="Genome Announc.">
        <title>Draft Genome Sequence of a Biocontrol Rhizobacterium, Chryseobacterium kwangjuense Strain KJ1R5, Isolated from Pepper (Capsicum annuum).</title>
        <authorList>
            <person name="Jeong J.J."/>
            <person name="Park H."/>
            <person name="Park B.H."/>
            <person name="Mannaa M."/>
            <person name="Sang M.K."/>
            <person name="Choi I.G."/>
            <person name="Kim K.D."/>
        </authorList>
    </citation>
    <scope>NUCLEOTIDE SEQUENCE [LARGE SCALE GENOMIC DNA]</scope>
    <source>
        <strain evidence="5 6">KJ1R5</strain>
    </source>
</reference>
<protein>
    <recommendedName>
        <fullName evidence="4">HTH luxR-type domain-containing protein</fullName>
    </recommendedName>
</protein>
<keyword evidence="3" id="KW-0732">Signal</keyword>
<dbReference type="OrthoDB" id="1090267at2"/>
<proteinExistence type="predicted"/>
<keyword evidence="2" id="KW-1133">Transmembrane helix</keyword>
<feature type="repeat" description="TPR" evidence="1">
    <location>
        <begin position="161"/>
        <end position="194"/>
    </location>
</feature>
<dbReference type="GO" id="GO:0003677">
    <property type="term" value="F:DNA binding"/>
    <property type="evidence" value="ECO:0007669"/>
    <property type="project" value="InterPro"/>
</dbReference>
<dbReference type="GO" id="GO:0006355">
    <property type="term" value="P:regulation of DNA-templated transcription"/>
    <property type="evidence" value="ECO:0007669"/>
    <property type="project" value="InterPro"/>
</dbReference>
<accession>A0A135WEU2</accession>
<dbReference type="EMBL" id="LPUR01000011">
    <property type="protein sequence ID" value="KXH83417.1"/>
    <property type="molecule type" value="Genomic_DNA"/>
</dbReference>
<evidence type="ECO:0000313" key="5">
    <source>
        <dbReference type="EMBL" id="KXH83417.1"/>
    </source>
</evidence>
<dbReference type="PROSITE" id="PS50005">
    <property type="entry name" value="TPR"/>
    <property type="match status" value="1"/>
</dbReference>
<keyword evidence="2" id="KW-0472">Membrane</keyword>
<name>A0A135WEU2_9FLAO</name>
<dbReference type="SMART" id="SM00028">
    <property type="entry name" value="TPR"/>
    <property type="match status" value="2"/>
</dbReference>
<keyword evidence="1" id="KW-0802">TPR repeat</keyword>
<reference evidence="6" key="1">
    <citation type="submission" date="2015-12" db="EMBL/GenBank/DDBJ databases">
        <title>Genome sequence of a biocontrol rhizobacterium Chryseobacterium kwangjuense strain KJ1R5 isolated from pepper (Capsicum annuum L.).</title>
        <authorList>
            <person name="Jeong J.-J."/>
            <person name="Park H."/>
            <person name="Mannaa M."/>
            <person name="Sang M.K."/>
            <person name="Choi I.-G."/>
            <person name="Kim K.D."/>
        </authorList>
    </citation>
    <scope>NUCLEOTIDE SEQUENCE [LARGE SCALE GENOMIC DNA]</scope>
    <source>
        <strain evidence="6">KJ1R5</strain>
    </source>
</reference>